<evidence type="ECO:0000313" key="1">
    <source>
        <dbReference type="EMBL" id="GAA1581203.1"/>
    </source>
</evidence>
<protein>
    <submittedName>
        <fullName evidence="1">Uncharacterized protein</fullName>
    </submittedName>
</protein>
<gene>
    <name evidence="1" type="ORF">GCM10009789_38840</name>
</gene>
<sequence>MIQVQGRAVDQQICGMDVDLEVLIADAEQSGWAPGPSRRLADGIEARIVVPLSGRLRWALGSDEAAQLARVIAWERCLELAVDPPEGGVSWGYLANLVRWRLQDALRAEVIRRRRHPLTHQPPESEVEQGSVLGHHLDRIALELTAAGLSSETCRRLIHAAADGPPFYRAGIVVRVRRAGATKAQAEALAWLLRGGAGQRSALARLAVGESPAAVFADPVVQHWIRAASGRDLRFFGGPSRLGHRRAAGVEWLHAA</sequence>
<reference evidence="2" key="1">
    <citation type="journal article" date="2019" name="Int. J. Syst. Evol. Microbiol.">
        <title>The Global Catalogue of Microorganisms (GCM) 10K type strain sequencing project: providing services to taxonomists for standard genome sequencing and annotation.</title>
        <authorList>
            <consortium name="The Broad Institute Genomics Platform"/>
            <consortium name="The Broad Institute Genome Sequencing Center for Infectious Disease"/>
            <person name="Wu L."/>
            <person name="Ma J."/>
        </authorList>
    </citation>
    <scope>NUCLEOTIDE SEQUENCE [LARGE SCALE GENOMIC DNA]</scope>
    <source>
        <strain evidence="2">JCM 14969</strain>
    </source>
</reference>
<evidence type="ECO:0000313" key="2">
    <source>
        <dbReference type="Proteomes" id="UP001500393"/>
    </source>
</evidence>
<comment type="caution">
    <text evidence="1">The sequence shown here is derived from an EMBL/GenBank/DDBJ whole genome shotgun (WGS) entry which is preliminary data.</text>
</comment>
<dbReference type="EMBL" id="BAAAOS010000020">
    <property type="protein sequence ID" value="GAA1581203.1"/>
    <property type="molecule type" value="Genomic_DNA"/>
</dbReference>
<name>A0ABP4PN85_9ACTN</name>
<organism evidence="1 2">
    <name type="scientific">Kribbella sancticallisti</name>
    <dbReference type="NCBI Taxonomy" id="460087"/>
    <lineage>
        <taxon>Bacteria</taxon>
        <taxon>Bacillati</taxon>
        <taxon>Actinomycetota</taxon>
        <taxon>Actinomycetes</taxon>
        <taxon>Propionibacteriales</taxon>
        <taxon>Kribbellaceae</taxon>
        <taxon>Kribbella</taxon>
    </lineage>
</organism>
<accession>A0ABP4PN85</accession>
<dbReference type="Proteomes" id="UP001500393">
    <property type="component" value="Unassembled WGS sequence"/>
</dbReference>
<keyword evidence="2" id="KW-1185">Reference proteome</keyword>
<proteinExistence type="predicted"/>